<dbReference type="EMBL" id="JAVREN010000022">
    <property type="protein sequence ID" value="MDT0308486.1"/>
    <property type="molecule type" value="Genomic_DNA"/>
</dbReference>
<evidence type="ECO:0000313" key="8">
    <source>
        <dbReference type="EMBL" id="MDT0308486.1"/>
    </source>
</evidence>
<evidence type="ECO:0000256" key="1">
    <source>
        <dbReference type="ARBA" id="ARBA00001936"/>
    </source>
</evidence>
<proteinExistence type="predicted"/>
<gene>
    <name evidence="8" type="ORF">RM780_16195</name>
</gene>
<evidence type="ECO:0000256" key="4">
    <source>
        <dbReference type="ARBA" id="ARBA00022801"/>
    </source>
</evidence>
<name>A0ABU2LAG0_9ACTN</name>
<protein>
    <submittedName>
        <fullName evidence="8">NUDIX domain-containing protein</fullName>
    </submittedName>
</protein>
<comment type="cofactor">
    <cofactor evidence="1">
        <name>Mn(2+)</name>
        <dbReference type="ChEBI" id="CHEBI:29035"/>
    </cofactor>
</comment>
<reference evidence="9" key="1">
    <citation type="submission" date="2023-07" db="EMBL/GenBank/DDBJ databases">
        <title>30 novel species of actinomycetes from the DSMZ collection.</title>
        <authorList>
            <person name="Nouioui I."/>
        </authorList>
    </citation>
    <scope>NUCLEOTIDE SEQUENCE [LARGE SCALE GENOMIC DNA]</scope>
    <source>
        <strain evidence="9">DSM 44917</strain>
    </source>
</reference>
<dbReference type="PROSITE" id="PS51462">
    <property type="entry name" value="NUDIX"/>
    <property type="match status" value="1"/>
</dbReference>
<evidence type="ECO:0000259" key="7">
    <source>
        <dbReference type="PROSITE" id="PS51462"/>
    </source>
</evidence>
<dbReference type="InterPro" id="IPR015797">
    <property type="entry name" value="NUDIX_hydrolase-like_dom_sf"/>
</dbReference>
<dbReference type="Proteomes" id="UP001183388">
    <property type="component" value="Unassembled WGS sequence"/>
</dbReference>
<dbReference type="InterPro" id="IPR039121">
    <property type="entry name" value="NUDT19"/>
</dbReference>
<organism evidence="8 9">
    <name type="scientific">Streptomyces boetiae</name>
    <dbReference type="NCBI Taxonomy" id="3075541"/>
    <lineage>
        <taxon>Bacteria</taxon>
        <taxon>Bacillati</taxon>
        <taxon>Actinomycetota</taxon>
        <taxon>Actinomycetes</taxon>
        <taxon>Kitasatosporales</taxon>
        <taxon>Streptomycetaceae</taxon>
        <taxon>Streptomyces</taxon>
    </lineage>
</organism>
<dbReference type="PANTHER" id="PTHR12318:SF0">
    <property type="entry name" value="ACYL-COENZYME A DIPHOSPHATASE NUDT19"/>
    <property type="match status" value="1"/>
</dbReference>
<keyword evidence="6" id="KW-0464">Manganese</keyword>
<dbReference type="PANTHER" id="PTHR12318">
    <property type="entry name" value="TESTOSTERONE-REGULATED PROTEIN RP2"/>
    <property type="match status" value="1"/>
</dbReference>
<evidence type="ECO:0000256" key="6">
    <source>
        <dbReference type="ARBA" id="ARBA00023211"/>
    </source>
</evidence>
<keyword evidence="9" id="KW-1185">Reference proteome</keyword>
<comment type="caution">
    <text evidence="8">The sequence shown here is derived from an EMBL/GenBank/DDBJ whole genome shotgun (WGS) entry which is preliminary data.</text>
</comment>
<keyword evidence="3" id="KW-0479">Metal-binding</keyword>
<evidence type="ECO:0000256" key="3">
    <source>
        <dbReference type="ARBA" id="ARBA00022723"/>
    </source>
</evidence>
<dbReference type="Gene3D" id="3.90.79.10">
    <property type="entry name" value="Nucleoside Triphosphate Pyrophosphohydrolase"/>
    <property type="match status" value="1"/>
</dbReference>
<dbReference type="CDD" id="cd18870">
    <property type="entry name" value="NUDIX_AcylCoAdiphos_Nudt19"/>
    <property type="match status" value="1"/>
</dbReference>
<keyword evidence="5" id="KW-0460">Magnesium</keyword>
<evidence type="ECO:0000256" key="5">
    <source>
        <dbReference type="ARBA" id="ARBA00022842"/>
    </source>
</evidence>
<evidence type="ECO:0000313" key="9">
    <source>
        <dbReference type="Proteomes" id="UP001183388"/>
    </source>
</evidence>
<dbReference type="Pfam" id="PF00293">
    <property type="entry name" value="NUDIX"/>
    <property type="match status" value="1"/>
</dbReference>
<dbReference type="RefSeq" id="WP_311631451.1">
    <property type="nucleotide sequence ID" value="NZ_JAVREN010000022.1"/>
</dbReference>
<evidence type="ECO:0000256" key="2">
    <source>
        <dbReference type="ARBA" id="ARBA00001946"/>
    </source>
</evidence>
<dbReference type="InterPro" id="IPR000086">
    <property type="entry name" value="NUDIX_hydrolase_dom"/>
</dbReference>
<keyword evidence="4" id="KW-0378">Hydrolase</keyword>
<comment type="cofactor">
    <cofactor evidence="2">
        <name>Mg(2+)</name>
        <dbReference type="ChEBI" id="CHEBI:18420"/>
    </cofactor>
</comment>
<dbReference type="SUPFAM" id="SSF55811">
    <property type="entry name" value="Nudix"/>
    <property type="match status" value="1"/>
</dbReference>
<feature type="domain" description="Nudix hydrolase" evidence="7">
    <location>
        <begin position="29"/>
        <end position="222"/>
    </location>
</feature>
<accession>A0ABU2LAG0</accession>
<sequence>MTNGRQWRLPEDWPVRVRAYVRGELTPVPARRAATVMLLRDGAGGGVEVFLLRRRASMAFAGGMYAYPGGGVDPRDVAAAGEAGAVVGAAVRETFEEAGVLFAGPADGEGLVADVTGPGWEADRAALVARELAFADFLERRGLAVRGGLLALWARWVTPAWDPRRYDTTFFAAVLPDGQRTRNASGEADHAEWLRPADALAGHERGELLMMPPTVATLRELAACATAAGALAAAAGRPAAPVLAEAREEGNGDVVVRWPGYAEFERRLPGAESVARDAGERER</sequence>